<dbReference type="CDD" id="cd06259">
    <property type="entry name" value="YdcF-like"/>
    <property type="match status" value="1"/>
</dbReference>
<gene>
    <name evidence="2" type="ORF">C5L39_04310</name>
</gene>
<name>A0A3M8KBL5_9CORY</name>
<evidence type="ECO:0000313" key="3">
    <source>
        <dbReference type="Proteomes" id="UP000266975"/>
    </source>
</evidence>
<accession>A0A3M8KBL5</accession>
<dbReference type="GO" id="GO:0005886">
    <property type="term" value="C:plasma membrane"/>
    <property type="evidence" value="ECO:0007669"/>
    <property type="project" value="TreeGrafter"/>
</dbReference>
<dbReference type="InterPro" id="IPR051599">
    <property type="entry name" value="Cell_Envelope_Assoc"/>
</dbReference>
<dbReference type="InterPro" id="IPR003848">
    <property type="entry name" value="DUF218"/>
</dbReference>
<dbReference type="RefSeq" id="WP_123047824.1">
    <property type="nucleotide sequence ID" value="NZ_PTJO01000003.1"/>
</dbReference>
<evidence type="ECO:0000313" key="2">
    <source>
        <dbReference type="EMBL" id="RNE49778.1"/>
    </source>
</evidence>
<reference evidence="2 3" key="1">
    <citation type="submission" date="2018-02" db="EMBL/GenBank/DDBJ databases">
        <title>Corynebacterium alimpuense sp. nov., a marine obligate actinomycete isolated from sediments of Valparaiso bay, Chile.</title>
        <authorList>
            <person name="Claverias F."/>
            <person name="Gonzales-Siles L."/>
            <person name="Salva-Serra F."/>
            <person name="Inganaes E."/>
            <person name="Molin K."/>
            <person name="Cumsille A."/>
            <person name="Undabarrena A."/>
            <person name="Couve E."/>
            <person name="Moore E.R.B."/>
            <person name="Gomila M."/>
            <person name="Camara B."/>
        </authorList>
    </citation>
    <scope>NUCLEOTIDE SEQUENCE [LARGE SCALE GENOMIC DNA]</scope>
    <source>
        <strain evidence="2 3">CCUG 69366</strain>
    </source>
</reference>
<proteinExistence type="predicted"/>
<comment type="caution">
    <text evidence="2">The sequence shown here is derived from an EMBL/GenBank/DDBJ whole genome shotgun (WGS) entry which is preliminary data.</text>
</comment>
<organism evidence="2 3">
    <name type="scientific">Corynebacterium alimapuense</name>
    <dbReference type="NCBI Taxonomy" id="1576874"/>
    <lineage>
        <taxon>Bacteria</taxon>
        <taxon>Bacillati</taxon>
        <taxon>Actinomycetota</taxon>
        <taxon>Actinomycetes</taxon>
        <taxon>Mycobacteriales</taxon>
        <taxon>Corynebacteriaceae</taxon>
        <taxon>Corynebacterium</taxon>
    </lineage>
</organism>
<dbReference type="AlphaFoldDB" id="A0A3M8KBL5"/>
<dbReference type="EMBL" id="PTJO01000003">
    <property type="protein sequence ID" value="RNE49778.1"/>
    <property type="molecule type" value="Genomic_DNA"/>
</dbReference>
<protein>
    <submittedName>
        <fullName evidence="2">YdcF family protein</fullName>
    </submittedName>
</protein>
<feature type="domain" description="DUF218" evidence="1">
    <location>
        <begin position="34"/>
        <end position="162"/>
    </location>
</feature>
<sequence>MRLSTLPLGLALVYSGRIIFHAYRRQLFPPQDPDSLVVLGTAQYDGRASRQFAARLDHAVVLWQAGIVHQLYTVGGNLPGDRFTEAGVGRDYLIEHGVPAEKITAVAQGNDTRGSYQGLLAQHPVLGTVLVVTDPHHSLRAESIARQLEIAAFASPTTTSPVQFPAKAWWITLSHEMGGLVVVDVSRVIGASAADKVEDALRRLQAGIRPSRRARHRQLAAEKEES</sequence>
<dbReference type="PANTHER" id="PTHR30336:SF20">
    <property type="entry name" value="DUF218 DOMAIN-CONTAINING PROTEIN"/>
    <property type="match status" value="1"/>
</dbReference>
<dbReference type="OrthoDB" id="9782395at2"/>
<dbReference type="PANTHER" id="PTHR30336">
    <property type="entry name" value="INNER MEMBRANE PROTEIN, PROBABLE PERMEASE"/>
    <property type="match status" value="1"/>
</dbReference>
<dbReference type="Pfam" id="PF02698">
    <property type="entry name" value="DUF218"/>
    <property type="match status" value="1"/>
</dbReference>
<evidence type="ECO:0000259" key="1">
    <source>
        <dbReference type="Pfam" id="PF02698"/>
    </source>
</evidence>
<dbReference type="Proteomes" id="UP000266975">
    <property type="component" value="Unassembled WGS sequence"/>
</dbReference>
<keyword evidence="3" id="KW-1185">Reference proteome</keyword>